<evidence type="ECO:0000256" key="2">
    <source>
        <dbReference type="ARBA" id="ARBA00008664"/>
    </source>
</evidence>
<gene>
    <name evidence="9" type="ORF">GQ466_01480</name>
</gene>
<dbReference type="PANTHER" id="PTHR43856">
    <property type="entry name" value="CARDIOLIPIN HYDROLASE"/>
    <property type="match status" value="1"/>
</dbReference>
<organism evidence="9 10">
    <name type="scientific">Actinomadura rayongensis</name>
    <dbReference type="NCBI Taxonomy" id="1429076"/>
    <lineage>
        <taxon>Bacteria</taxon>
        <taxon>Bacillati</taxon>
        <taxon>Actinomycetota</taxon>
        <taxon>Actinomycetes</taxon>
        <taxon>Streptosporangiales</taxon>
        <taxon>Thermomonosporaceae</taxon>
        <taxon>Actinomadura</taxon>
    </lineage>
</organism>
<evidence type="ECO:0000256" key="1">
    <source>
        <dbReference type="ARBA" id="ARBA00000798"/>
    </source>
</evidence>
<evidence type="ECO:0000256" key="7">
    <source>
        <dbReference type="SAM" id="MobiDB-lite"/>
    </source>
</evidence>
<evidence type="ECO:0000313" key="9">
    <source>
        <dbReference type="EMBL" id="MXQ62699.1"/>
    </source>
</evidence>
<feature type="region of interest" description="Disordered" evidence="7">
    <location>
        <begin position="408"/>
        <end position="457"/>
    </location>
</feature>
<dbReference type="Proteomes" id="UP000431901">
    <property type="component" value="Unassembled WGS sequence"/>
</dbReference>
<keyword evidence="6" id="KW-0443">Lipid metabolism</keyword>
<accession>A0A6I4VWJ9</accession>
<evidence type="ECO:0000256" key="4">
    <source>
        <dbReference type="ARBA" id="ARBA00022801"/>
    </source>
</evidence>
<dbReference type="GO" id="GO:0004630">
    <property type="term" value="F:phospholipase D activity"/>
    <property type="evidence" value="ECO:0007669"/>
    <property type="project" value="UniProtKB-EC"/>
</dbReference>
<proteinExistence type="inferred from homology"/>
<dbReference type="InterPro" id="IPR051406">
    <property type="entry name" value="PLD_domain"/>
</dbReference>
<dbReference type="Gene3D" id="3.30.870.10">
    <property type="entry name" value="Endonuclease Chain A"/>
    <property type="match status" value="2"/>
</dbReference>
<keyword evidence="5" id="KW-0442">Lipid degradation</keyword>
<feature type="domain" description="Phospholipase D-like" evidence="8">
    <location>
        <begin position="89"/>
        <end position="223"/>
    </location>
</feature>
<dbReference type="GO" id="GO:0016042">
    <property type="term" value="P:lipid catabolic process"/>
    <property type="evidence" value="ECO:0007669"/>
    <property type="project" value="UniProtKB-KW"/>
</dbReference>
<dbReference type="EMBL" id="WUTW01000001">
    <property type="protein sequence ID" value="MXQ62699.1"/>
    <property type="molecule type" value="Genomic_DNA"/>
</dbReference>
<evidence type="ECO:0000256" key="6">
    <source>
        <dbReference type="ARBA" id="ARBA00023098"/>
    </source>
</evidence>
<sequence>MRGLSIVAGGLLAGAGLMVLELAAAGGASAAVPVKPRPMSLKPATTPWTVKRTYVPQGPLFNNPTGNTDQAGSLDLYIKRLIRKTPKGAEIDVALFRLQTTGMTNALVNAHKRGVKVRIVLDNDSLSKRPENYALLKKNLGTDMSKGSWITVCPKNEGCIARTSASGQWAKNHNKFYVFSKTYDSKNVVVQTSGNATGGMYNQYNDAYTMTDTTLHNAYRTYFYDLARKKADPNYWRTIKSGSRSVSFYPKSTQPDPIVATLQMVTCTPGTKVSLSSGLFTRKGVADALAWLDGQGCDVRIASGSLGEDVEKVLERSGAKVRFFRSSSSHPAHSKYLLIDGTYGGRHRKLVLTGSHSYTYDALKRNDEAVLTLDDAKTYAAYVANFDKVFKSADGELAVGKLVQPQIVPNGTLDDDNPVPSVGPRAATPPEDRPAPEATLPPLTEQPDDGPTTLPTR</sequence>
<dbReference type="InterPro" id="IPR025202">
    <property type="entry name" value="PLD-like_dom"/>
</dbReference>
<comment type="catalytic activity">
    <reaction evidence="1">
        <text>a 1,2-diacyl-sn-glycero-3-phosphocholine + H2O = a 1,2-diacyl-sn-glycero-3-phosphate + choline + H(+)</text>
        <dbReference type="Rhea" id="RHEA:14445"/>
        <dbReference type="ChEBI" id="CHEBI:15354"/>
        <dbReference type="ChEBI" id="CHEBI:15377"/>
        <dbReference type="ChEBI" id="CHEBI:15378"/>
        <dbReference type="ChEBI" id="CHEBI:57643"/>
        <dbReference type="ChEBI" id="CHEBI:58608"/>
        <dbReference type="EC" id="3.1.4.4"/>
    </reaction>
</comment>
<feature type="domain" description="Phospholipase D-like" evidence="8">
    <location>
        <begin position="272"/>
        <end position="388"/>
    </location>
</feature>
<dbReference type="Pfam" id="PF13091">
    <property type="entry name" value="PLDc_2"/>
    <property type="match status" value="2"/>
</dbReference>
<name>A0A6I4VWJ9_9ACTN</name>
<dbReference type="SUPFAM" id="SSF56024">
    <property type="entry name" value="Phospholipase D/nuclease"/>
    <property type="match status" value="2"/>
</dbReference>
<evidence type="ECO:0000256" key="5">
    <source>
        <dbReference type="ARBA" id="ARBA00022963"/>
    </source>
</evidence>
<dbReference type="EC" id="3.1.4.4" evidence="3"/>
<dbReference type="AlphaFoldDB" id="A0A6I4VWJ9"/>
<dbReference type="GO" id="GO:0016891">
    <property type="term" value="F:RNA endonuclease activity producing 5'-phosphomonoesters, hydrolytic mechanism"/>
    <property type="evidence" value="ECO:0007669"/>
    <property type="project" value="TreeGrafter"/>
</dbReference>
<keyword evidence="4" id="KW-0378">Hydrolase</keyword>
<evidence type="ECO:0000259" key="8">
    <source>
        <dbReference type="Pfam" id="PF13091"/>
    </source>
</evidence>
<dbReference type="RefSeq" id="WP_161100954.1">
    <property type="nucleotide sequence ID" value="NZ_JBHLYI010000002.1"/>
</dbReference>
<keyword evidence="10" id="KW-1185">Reference proteome</keyword>
<evidence type="ECO:0000256" key="3">
    <source>
        <dbReference type="ARBA" id="ARBA00012027"/>
    </source>
</evidence>
<dbReference type="OrthoDB" id="3740959at2"/>
<reference evidence="9 10" key="1">
    <citation type="submission" date="2019-12" db="EMBL/GenBank/DDBJ databases">
        <title>Nocardia macrotermitis sp. nov. and Nocardia aurantia sp. nov., isolated from the gut of the fungus growing-termite Macrotermes natalensis.</title>
        <authorList>
            <person name="Christine B."/>
            <person name="Rene B."/>
        </authorList>
    </citation>
    <scope>NUCLEOTIDE SEQUENCE [LARGE SCALE GENOMIC DNA]</scope>
    <source>
        <strain evidence="9 10">DSM 102126</strain>
    </source>
</reference>
<comment type="caution">
    <text evidence="9">The sequence shown here is derived from an EMBL/GenBank/DDBJ whole genome shotgun (WGS) entry which is preliminary data.</text>
</comment>
<comment type="similarity">
    <text evidence="2">Belongs to the phospholipase D family.</text>
</comment>
<protein>
    <recommendedName>
        <fullName evidence="3">phospholipase D</fullName>
        <ecNumber evidence="3">3.1.4.4</ecNumber>
    </recommendedName>
</protein>
<dbReference type="PANTHER" id="PTHR43856:SF1">
    <property type="entry name" value="MITOCHONDRIAL CARDIOLIPIN HYDROLASE"/>
    <property type="match status" value="1"/>
</dbReference>
<evidence type="ECO:0000313" key="10">
    <source>
        <dbReference type="Proteomes" id="UP000431901"/>
    </source>
</evidence>